<dbReference type="InterPro" id="IPR001279">
    <property type="entry name" value="Metallo-B-lactamas"/>
</dbReference>
<dbReference type="GO" id="GO:0016787">
    <property type="term" value="F:hydrolase activity"/>
    <property type="evidence" value="ECO:0007669"/>
    <property type="project" value="UniProtKB-KW"/>
</dbReference>
<accession>X1ULR4</accession>
<feature type="domain" description="Metallo-beta-lactamase" evidence="5">
    <location>
        <begin position="12"/>
        <end position="190"/>
    </location>
</feature>
<organism evidence="6">
    <name type="scientific">marine sediment metagenome</name>
    <dbReference type="NCBI Taxonomy" id="412755"/>
    <lineage>
        <taxon>unclassified sequences</taxon>
        <taxon>metagenomes</taxon>
        <taxon>ecological metagenomes</taxon>
    </lineage>
</organism>
<keyword evidence="3" id="KW-0378">Hydrolase</keyword>
<keyword evidence="4" id="KW-0862">Zinc</keyword>
<protein>
    <recommendedName>
        <fullName evidence="5">Metallo-beta-lactamase domain-containing protein</fullName>
    </recommendedName>
</protein>
<evidence type="ECO:0000313" key="6">
    <source>
        <dbReference type="EMBL" id="GAI93294.1"/>
    </source>
</evidence>
<keyword evidence="2" id="KW-0479">Metal-binding</keyword>
<sequence length="210" mass="23578">MIFKKLIVGQLGTNCYIFGSNKTKEIVVIDPGGNFEAIINSIDELNGKPIAVLLTHGHFDHTTKVGKIMRHFQIPLMYNKKEYESGTFKQKEANQWLVEGDVIKIGEINLHTLQTPGHSPGSLCFYTSDVDEFRGNKISGIVFTGDLLFRGSIGRSDFPGGNQNLLFESIRKKIMYNKGINDNFIVCPGHMGLSTIGEERANNMFRKFFL</sequence>
<dbReference type="InterPro" id="IPR051453">
    <property type="entry name" value="MBL_Glyoxalase_II"/>
</dbReference>
<reference evidence="6" key="1">
    <citation type="journal article" date="2014" name="Front. Microbiol.">
        <title>High frequency of phylogenetically diverse reductive dehalogenase-homologous genes in deep subseafloor sedimentary metagenomes.</title>
        <authorList>
            <person name="Kawai M."/>
            <person name="Futagami T."/>
            <person name="Toyoda A."/>
            <person name="Takaki Y."/>
            <person name="Nishi S."/>
            <person name="Hori S."/>
            <person name="Arai W."/>
            <person name="Tsubouchi T."/>
            <person name="Morono Y."/>
            <person name="Uchiyama I."/>
            <person name="Ito T."/>
            <person name="Fujiyama A."/>
            <person name="Inagaki F."/>
            <person name="Takami H."/>
        </authorList>
    </citation>
    <scope>NUCLEOTIDE SEQUENCE</scope>
    <source>
        <strain evidence="6">Expedition CK06-06</strain>
    </source>
</reference>
<proteinExistence type="predicted"/>
<dbReference type="AlphaFoldDB" id="X1ULR4"/>
<evidence type="ECO:0000256" key="4">
    <source>
        <dbReference type="ARBA" id="ARBA00022833"/>
    </source>
</evidence>
<evidence type="ECO:0000259" key="5">
    <source>
        <dbReference type="SMART" id="SM00849"/>
    </source>
</evidence>
<dbReference type="EMBL" id="BARW01023231">
    <property type="protein sequence ID" value="GAI93294.1"/>
    <property type="molecule type" value="Genomic_DNA"/>
</dbReference>
<evidence type="ECO:0000256" key="3">
    <source>
        <dbReference type="ARBA" id="ARBA00022801"/>
    </source>
</evidence>
<evidence type="ECO:0000256" key="2">
    <source>
        <dbReference type="ARBA" id="ARBA00022723"/>
    </source>
</evidence>
<dbReference type="InterPro" id="IPR036866">
    <property type="entry name" value="RibonucZ/Hydroxyglut_hydro"/>
</dbReference>
<dbReference type="CDD" id="cd06262">
    <property type="entry name" value="metallo-hydrolase-like_MBL-fold"/>
    <property type="match status" value="1"/>
</dbReference>
<dbReference type="PANTHER" id="PTHR46233:SF3">
    <property type="entry name" value="HYDROXYACYLGLUTATHIONE HYDROLASE GLOC"/>
    <property type="match status" value="1"/>
</dbReference>
<dbReference type="PANTHER" id="PTHR46233">
    <property type="entry name" value="HYDROXYACYLGLUTATHIONE HYDROLASE GLOC"/>
    <property type="match status" value="1"/>
</dbReference>
<dbReference type="GO" id="GO:0046872">
    <property type="term" value="F:metal ion binding"/>
    <property type="evidence" value="ECO:0007669"/>
    <property type="project" value="UniProtKB-KW"/>
</dbReference>
<evidence type="ECO:0000256" key="1">
    <source>
        <dbReference type="ARBA" id="ARBA00001947"/>
    </source>
</evidence>
<dbReference type="SMART" id="SM00849">
    <property type="entry name" value="Lactamase_B"/>
    <property type="match status" value="1"/>
</dbReference>
<dbReference type="SUPFAM" id="SSF56281">
    <property type="entry name" value="Metallo-hydrolase/oxidoreductase"/>
    <property type="match status" value="1"/>
</dbReference>
<name>X1ULR4_9ZZZZ</name>
<dbReference type="Pfam" id="PF00753">
    <property type="entry name" value="Lactamase_B"/>
    <property type="match status" value="1"/>
</dbReference>
<dbReference type="Gene3D" id="3.60.15.10">
    <property type="entry name" value="Ribonuclease Z/Hydroxyacylglutathione hydrolase-like"/>
    <property type="match status" value="1"/>
</dbReference>
<comment type="caution">
    <text evidence="6">The sequence shown here is derived from an EMBL/GenBank/DDBJ whole genome shotgun (WGS) entry which is preliminary data.</text>
</comment>
<comment type="cofactor">
    <cofactor evidence="1">
        <name>Zn(2+)</name>
        <dbReference type="ChEBI" id="CHEBI:29105"/>
    </cofactor>
</comment>
<gene>
    <name evidence="6" type="ORF">S12H4_38570</name>
</gene>